<dbReference type="EMBL" id="SWLB01000124">
    <property type="protein sequence ID" value="KAF3320153.1"/>
    <property type="molecule type" value="Genomic_DNA"/>
</dbReference>
<protein>
    <submittedName>
        <fullName evidence="2">Uncharacterized protein</fullName>
    </submittedName>
</protein>
<feature type="repeat" description="ANK" evidence="1">
    <location>
        <begin position="185"/>
        <end position="217"/>
    </location>
</feature>
<keyword evidence="1" id="KW-0040">ANK repeat</keyword>
<feature type="repeat" description="ANK" evidence="1">
    <location>
        <begin position="120"/>
        <end position="152"/>
    </location>
</feature>
<dbReference type="AlphaFoldDB" id="A0A833QGV5"/>
<comment type="caution">
    <text evidence="2">The sequence shown here is derived from an EMBL/GenBank/DDBJ whole genome shotgun (WGS) entry which is preliminary data.</text>
</comment>
<evidence type="ECO:0000256" key="1">
    <source>
        <dbReference type="PROSITE-ProRule" id="PRU00023"/>
    </source>
</evidence>
<reference evidence="2" key="1">
    <citation type="submission" date="2020-01" db="EMBL/GenBank/DDBJ databases">
        <title>Genome sequence of Kobresia littledalei, the first chromosome-level genome in the family Cyperaceae.</title>
        <authorList>
            <person name="Qu G."/>
        </authorList>
    </citation>
    <scope>NUCLEOTIDE SEQUENCE</scope>
    <source>
        <strain evidence="2">C.B.Clarke</strain>
        <tissue evidence="2">Leaf</tissue>
    </source>
</reference>
<dbReference type="PROSITE" id="PS50297">
    <property type="entry name" value="ANK_REP_REGION"/>
    <property type="match status" value="3"/>
</dbReference>
<evidence type="ECO:0000313" key="3">
    <source>
        <dbReference type="Proteomes" id="UP000623129"/>
    </source>
</evidence>
<dbReference type="InterPro" id="IPR051616">
    <property type="entry name" value="Cul2-RING_E3_ligase_SR"/>
</dbReference>
<accession>A0A833QGV5</accession>
<dbReference type="PRINTS" id="PR01415">
    <property type="entry name" value="ANKYRIN"/>
</dbReference>
<dbReference type="Proteomes" id="UP000623129">
    <property type="component" value="Unassembled WGS sequence"/>
</dbReference>
<dbReference type="PANTHER" id="PTHR46224:SF6">
    <property type="entry name" value="ANKYRIN REPEAT FAMILY PROTEIN"/>
    <property type="match status" value="1"/>
</dbReference>
<dbReference type="InterPro" id="IPR036770">
    <property type="entry name" value="Ankyrin_rpt-contain_sf"/>
</dbReference>
<name>A0A833QGV5_9POAL</name>
<dbReference type="SUPFAM" id="SSF48403">
    <property type="entry name" value="Ankyrin repeat"/>
    <property type="match status" value="1"/>
</dbReference>
<evidence type="ECO:0000313" key="2">
    <source>
        <dbReference type="EMBL" id="KAF3320153.1"/>
    </source>
</evidence>
<organism evidence="2 3">
    <name type="scientific">Carex littledalei</name>
    <dbReference type="NCBI Taxonomy" id="544730"/>
    <lineage>
        <taxon>Eukaryota</taxon>
        <taxon>Viridiplantae</taxon>
        <taxon>Streptophyta</taxon>
        <taxon>Embryophyta</taxon>
        <taxon>Tracheophyta</taxon>
        <taxon>Spermatophyta</taxon>
        <taxon>Magnoliopsida</taxon>
        <taxon>Liliopsida</taxon>
        <taxon>Poales</taxon>
        <taxon>Cyperaceae</taxon>
        <taxon>Cyperoideae</taxon>
        <taxon>Cariceae</taxon>
        <taxon>Carex</taxon>
        <taxon>Carex subgen. Euthyceras</taxon>
    </lineage>
</organism>
<dbReference type="SMART" id="SM00248">
    <property type="entry name" value="ANK"/>
    <property type="match status" value="6"/>
</dbReference>
<dbReference type="Pfam" id="PF12796">
    <property type="entry name" value="Ank_2"/>
    <property type="match status" value="2"/>
</dbReference>
<sequence length="315" mass="34258">MASASKTDKKAAMKILQAADAGDLRSLKTAAKKLGKGRRIAQAIANVRYGSRDGLGVLHIAAAKGRTEICQYLIEELGFDSNLVPDNGKTPIFHATYGGHINTVRYLLDHGANPNVRDKDGFTPLHSAVIEGYAEILDLLLSRGGPIEARNIAGTPLILAACKADDSCMKVLLDHNADPNQVSDGFFTPLFIAVINDSTKCVEVLLKAGADVNKVPLLELAFDSAKMLDYLLEAGADPNIPNDYGRLPIEIAAVRGKREVVEKLYPLTSPIPIVSDWSIYGLFRHVESPIYQVEEELQSKKRLDRLKRKADSALS</sequence>
<dbReference type="OrthoDB" id="676943at2759"/>
<proteinExistence type="predicted"/>
<dbReference type="PANTHER" id="PTHR46224">
    <property type="entry name" value="ANKYRIN REPEAT FAMILY PROTEIN"/>
    <property type="match status" value="1"/>
</dbReference>
<feature type="repeat" description="ANK" evidence="1">
    <location>
        <begin position="87"/>
        <end position="119"/>
    </location>
</feature>
<keyword evidence="3" id="KW-1185">Reference proteome</keyword>
<dbReference type="PROSITE" id="PS50088">
    <property type="entry name" value="ANK_REPEAT"/>
    <property type="match status" value="3"/>
</dbReference>
<gene>
    <name evidence="2" type="ORF">FCM35_KLT22245</name>
</gene>
<dbReference type="InterPro" id="IPR002110">
    <property type="entry name" value="Ankyrin_rpt"/>
</dbReference>
<dbReference type="Gene3D" id="1.25.40.20">
    <property type="entry name" value="Ankyrin repeat-containing domain"/>
    <property type="match status" value="3"/>
</dbReference>